<feature type="region of interest" description="Disordered" evidence="1">
    <location>
        <begin position="447"/>
        <end position="498"/>
    </location>
</feature>
<feature type="compositionally biased region" description="Basic and acidic residues" evidence="1">
    <location>
        <begin position="655"/>
        <end position="679"/>
    </location>
</feature>
<feature type="region of interest" description="Disordered" evidence="1">
    <location>
        <begin position="583"/>
        <end position="715"/>
    </location>
</feature>
<reference evidence="2 3" key="1">
    <citation type="submission" date="2021-05" db="EMBL/GenBank/DDBJ databases">
        <title>Genome Assembly of Synthetic Allotetraploid Brassica napus Reveals Homoeologous Exchanges between Subgenomes.</title>
        <authorList>
            <person name="Davis J.T."/>
        </authorList>
    </citation>
    <scope>NUCLEOTIDE SEQUENCE [LARGE SCALE GENOMIC DNA]</scope>
    <source>
        <strain evidence="3">cv. Da-Ae</strain>
        <tissue evidence="2">Seedling</tissue>
    </source>
</reference>
<protein>
    <submittedName>
        <fullName evidence="2">Uncharacterized protein</fullName>
    </submittedName>
</protein>
<dbReference type="PANTHER" id="PTHR36380">
    <property type="entry name" value="BNAA03G58330D PROTEIN"/>
    <property type="match status" value="1"/>
</dbReference>
<dbReference type="EMBL" id="JAGKQM010000001">
    <property type="protein sequence ID" value="KAH0941299.1"/>
    <property type="molecule type" value="Genomic_DNA"/>
</dbReference>
<feature type="compositionally biased region" description="Polar residues" evidence="1">
    <location>
        <begin position="526"/>
        <end position="558"/>
    </location>
</feature>
<dbReference type="InterPro" id="IPR038777">
    <property type="entry name" value="At4g18490-like"/>
</dbReference>
<feature type="compositionally biased region" description="Basic and acidic residues" evidence="1">
    <location>
        <begin position="8"/>
        <end position="20"/>
    </location>
</feature>
<feature type="compositionally biased region" description="Basic and acidic residues" evidence="1">
    <location>
        <begin position="488"/>
        <end position="498"/>
    </location>
</feature>
<feature type="compositionally biased region" description="Polar residues" evidence="1">
    <location>
        <begin position="163"/>
        <end position="172"/>
    </location>
</feature>
<feature type="compositionally biased region" description="Basic and acidic residues" evidence="1">
    <location>
        <begin position="341"/>
        <end position="356"/>
    </location>
</feature>
<feature type="compositionally biased region" description="Basic and acidic residues" evidence="1">
    <location>
        <begin position="93"/>
        <end position="103"/>
    </location>
</feature>
<evidence type="ECO:0000313" key="2">
    <source>
        <dbReference type="EMBL" id="KAH0941299.1"/>
    </source>
</evidence>
<dbReference type="Proteomes" id="UP000824890">
    <property type="component" value="Unassembled WGS sequence"/>
</dbReference>
<comment type="caution">
    <text evidence="2">The sequence shown here is derived from an EMBL/GenBank/DDBJ whole genome shotgun (WGS) entry which is preliminary data.</text>
</comment>
<feature type="compositionally biased region" description="Basic and acidic residues" evidence="1">
    <location>
        <begin position="603"/>
        <end position="627"/>
    </location>
</feature>
<feature type="compositionally biased region" description="Basic and acidic residues" evidence="1">
    <location>
        <begin position="286"/>
        <end position="301"/>
    </location>
</feature>
<gene>
    <name evidence="2" type="ORF">HID58_000936</name>
</gene>
<feature type="compositionally biased region" description="Polar residues" evidence="1">
    <location>
        <begin position="588"/>
        <end position="602"/>
    </location>
</feature>
<feature type="compositionally biased region" description="Polar residues" evidence="1">
    <location>
        <begin position="234"/>
        <end position="246"/>
    </location>
</feature>
<keyword evidence="3" id="KW-1185">Reference proteome</keyword>
<dbReference type="PANTHER" id="PTHR36380:SF1">
    <property type="entry name" value="OS01G0755100 PROTEIN"/>
    <property type="match status" value="1"/>
</dbReference>
<feature type="compositionally biased region" description="Polar residues" evidence="1">
    <location>
        <begin position="642"/>
        <end position="654"/>
    </location>
</feature>
<evidence type="ECO:0000256" key="1">
    <source>
        <dbReference type="SAM" id="MobiDB-lite"/>
    </source>
</evidence>
<feature type="compositionally biased region" description="Basic and acidic residues" evidence="1">
    <location>
        <begin position="706"/>
        <end position="715"/>
    </location>
</feature>
<accession>A0ABQ8EHY7</accession>
<feature type="region of interest" description="Disordered" evidence="1">
    <location>
        <begin position="1"/>
        <end position="20"/>
    </location>
</feature>
<feature type="region of interest" description="Disordered" evidence="1">
    <location>
        <begin position="333"/>
        <end position="432"/>
    </location>
</feature>
<feature type="compositionally biased region" description="Polar residues" evidence="1">
    <location>
        <begin position="372"/>
        <end position="386"/>
    </location>
</feature>
<proteinExistence type="predicted"/>
<feature type="region of interest" description="Disordered" evidence="1">
    <location>
        <begin position="82"/>
        <end position="107"/>
    </location>
</feature>
<evidence type="ECO:0000313" key="3">
    <source>
        <dbReference type="Proteomes" id="UP000824890"/>
    </source>
</evidence>
<feature type="compositionally biased region" description="Polar residues" evidence="1">
    <location>
        <begin position="465"/>
        <end position="487"/>
    </location>
</feature>
<feature type="region of interest" description="Disordered" evidence="1">
    <location>
        <begin position="161"/>
        <end position="312"/>
    </location>
</feature>
<name>A0ABQ8EHY7_BRANA</name>
<sequence length="874" mass="97318">MSTPAKKSSTEAKENDLMFDKDMEKDTWDFKSMTDDDPMDFGYGSPANKDKKKNAFNMDMSFDLGGDFGSSFKMDMSDFDFSSPAKKTTKTKQKSDDSGDLKQKKNPFHFSCDFDTLGDLDLDSSSLKKGNETTTKSMDFEEFAGSKIFDKSDSLDFCPDLPTTKQSVSRANTDVKANASAEKENQNSKGADSMSSTHSKQATLESKENFEEVDSPQRLRMGTSRVHTMRVQPQPANISPLRTSYSKVEENNKPCLSNETAALSPLHSSEIAHTAASRETSPGIHEICRSGTEEDSPRDPEQNTNSRMISCYEKTEPNISSLSCLDKIKHQQEEMDIDAQAEIHDHTRRTLYDPDAGHSQPTLSGKVPSGSKLGQTAQVQDSSSKLPQDPSDSVPRLSDLKAMQNSDSGQIRSMFFKKIEKPQSHVLESPTQTEIRPVTRERIGSNVNPTIDKRQDTEDALPGSKTRTAPTELSKTDSETANVNTNSSHEKIIQKDHSGTRTVENVAGLMDGLQLLARNTTREKSTIQGNISSNPDASSLTEKLNKHLSSGGESLQKSKMVSLERPKLGNIMSDLRAATQRAIGINKDQPNSAVQPQVNPSTRNERNTEAPIRKSSEIHRLAPRDRTQSLQYRNVGVKKDQTSSAVQPEVSSSTRNDKNTEAPVRKSSEIHHLAPRDKTQVLQYRTIGGKKDQHGSALQPEARSSISKDRNTEEPVNKISEIYHLAPRDKTQILHCPPSLKRKALNQDADRSLMPQLKRFSMSPRENRNVEELTHTVGQVKVSSQASRLDNNTTKQLVKESPRAKSQPQFVNMANLEIPITEYDENIEKAESYTKELDNICNILKKKHEEAKELLVRAVVQHLMVKSPETLTSH</sequence>
<organism evidence="2 3">
    <name type="scientific">Brassica napus</name>
    <name type="common">Rape</name>
    <dbReference type="NCBI Taxonomy" id="3708"/>
    <lineage>
        <taxon>Eukaryota</taxon>
        <taxon>Viridiplantae</taxon>
        <taxon>Streptophyta</taxon>
        <taxon>Embryophyta</taxon>
        <taxon>Tracheophyta</taxon>
        <taxon>Spermatophyta</taxon>
        <taxon>Magnoliopsida</taxon>
        <taxon>eudicotyledons</taxon>
        <taxon>Gunneridae</taxon>
        <taxon>Pentapetalae</taxon>
        <taxon>rosids</taxon>
        <taxon>malvids</taxon>
        <taxon>Brassicales</taxon>
        <taxon>Brassicaceae</taxon>
        <taxon>Brassiceae</taxon>
        <taxon>Brassica</taxon>
    </lineage>
</organism>
<feature type="region of interest" description="Disordered" evidence="1">
    <location>
        <begin position="522"/>
        <end position="558"/>
    </location>
</feature>
<feature type="compositionally biased region" description="Polar residues" evidence="1">
    <location>
        <begin position="187"/>
        <end position="204"/>
    </location>
</feature>